<keyword evidence="1" id="KW-0472">Membrane</keyword>
<gene>
    <name evidence="2" type="ORF">Tdes44962_MAKER08435</name>
</gene>
<accession>A0A9W7W4N0</accession>
<evidence type="ECO:0000313" key="3">
    <source>
        <dbReference type="Proteomes" id="UP001138500"/>
    </source>
</evidence>
<evidence type="ECO:0000256" key="1">
    <source>
        <dbReference type="SAM" id="Phobius"/>
    </source>
</evidence>
<comment type="caution">
    <text evidence="2">The sequence shown here is derived from an EMBL/GenBank/DDBJ whole genome shotgun (WGS) entry which is preliminary data.</text>
</comment>
<keyword evidence="3" id="KW-1185">Reference proteome</keyword>
<reference evidence="2 3" key="2">
    <citation type="journal article" date="2021" name="Curr. Genet.">
        <title>Genetic response to nitrogen starvation in the aggressive Eucalyptus foliar pathogen Teratosphaeria destructans.</title>
        <authorList>
            <person name="Havenga M."/>
            <person name="Wingfield B.D."/>
            <person name="Wingfield M.J."/>
            <person name="Dreyer L.L."/>
            <person name="Roets F."/>
            <person name="Aylward J."/>
        </authorList>
    </citation>
    <scope>NUCLEOTIDE SEQUENCE [LARGE SCALE GENOMIC DNA]</scope>
    <source>
        <strain evidence="2">CMW44962</strain>
    </source>
</reference>
<keyword evidence="1" id="KW-1133">Transmembrane helix</keyword>
<proteinExistence type="predicted"/>
<organism evidence="2 3">
    <name type="scientific">Teratosphaeria destructans</name>
    <dbReference type="NCBI Taxonomy" id="418781"/>
    <lineage>
        <taxon>Eukaryota</taxon>
        <taxon>Fungi</taxon>
        <taxon>Dikarya</taxon>
        <taxon>Ascomycota</taxon>
        <taxon>Pezizomycotina</taxon>
        <taxon>Dothideomycetes</taxon>
        <taxon>Dothideomycetidae</taxon>
        <taxon>Mycosphaerellales</taxon>
        <taxon>Teratosphaeriaceae</taxon>
        <taxon>Teratosphaeria</taxon>
    </lineage>
</organism>
<sequence>MVSPSPLPTNLVVNEPSSQDSEGLIGAIVGVLGVALTLLTLLIACLQLRKHEAVPDHHPTGP</sequence>
<protein>
    <submittedName>
        <fullName evidence="2">Uncharacterized protein</fullName>
    </submittedName>
</protein>
<evidence type="ECO:0000313" key="2">
    <source>
        <dbReference type="EMBL" id="KAH9836868.1"/>
    </source>
</evidence>
<dbReference type="EMBL" id="RIBY02000824">
    <property type="protein sequence ID" value="KAH9836868.1"/>
    <property type="molecule type" value="Genomic_DNA"/>
</dbReference>
<dbReference type="Proteomes" id="UP001138500">
    <property type="component" value="Unassembled WGS sequence"/>
</dbReference>
<keyword evidence="1" id="KW-0812">Transmembrane</keyword>
<feature type="transmembrane region" description="Helical" evidence="1">
    <location>
        <begin position="24"/>
        <end position="46"/>
    </location>
</feature>
<name>A0A9W7W4N0_9PEZI</name>
<dbReference type="AlphaFoldDB" id="A0A9W7W4N0"/>
<reference evidence="2 3" key="1">
    <citation type="journal article" date="2018" name="IMA Fungus">
        <title>IMA Genome-F 10: Nine draft genome sequences of Claviceps purpurea s.lat., including C. arundinis, C. humidiphila, and C. cf. spartinae, pseudomolecules for the pitch canker pathogen Fusarium circinatum, draft genome of Davidsoniella eucalypti, Grosmannia galeiformis, Quambalaria eucalypti, and Teratosphaeria destructans.</title>
        <authorList>
            <person name="Wingfield B.D."/>
            <person name="Liu M."/>
            <person name="Nguyen H.D."/>
            <person name="Lane F.A."/>
            <person name="Morgan S.W."/>
            <person name="De Vos L."/>
            <person name="Wilken P.M."/>
            <person name="Duong T.A."/>
            <person name="Aylward J."/>
            <person name="Coetzee M.P."/>
            <person name="Dadej K."/>
            <person name="De Beer Z.W."/>
            <person name="Findlay W."/>
            <person name="Havenga M."/>
            <person name="Kolarik M."/>
            <person name="Menzies J.G."/>
            <person name="Naidoo K."/>
            <person name="Pochopski O."/>
            <person name="Shoukouhi P."/>
            <person name="Santana Q.C."/>
            <person name="Seifert K.A."/>
            <person name="Soal N."/>
            <person name="Steenkamp E.T."/>
            <person name="Tatham C.T."/>
            <person name="van der Nest M.A."/>
            <person name="Wingfield M.J."/>
        </authorList>
    </citation>
    <scope>NUCLEOTIDE SEQUENCE [LARGE SCALE GENOMIC DNA]</scope>
    <source>
        <strain evidence="2">CMW44962</strain>
    </source>
</reference>